<name>R3W501_9ENTE</name>
<dbReference type="PANTHER" id="PTHR12110:SF41">
    <property type="entry name" value="INOSOSE DEHYDRATASE"/>
    <property type="match status" value="1"/>
</dbReference>
<dbReference type="InterPro" id="IPR013022">
    <property type="entry name" value="Xyl_isomerase-like_TIM-brl"/>
</dbReference>
<reference evidence="2 3" key="1">
    <citation type="submission" date="2013-02" db="EMBL/GenBank/DDBJ databases">
        <title>The Genome Sequence of Enterococcus phoeniculicola BAA-412.</title>
        <authorList>
            <consortium name="The Broad Institute Genome Sequencing Platform"/>
            <consortium name="The Broad Institute Genome Sequencing Center for Infectious Disease"/>
            <person name="Earl A.M."/>
            <person name="Gilmore M.S."/>
            <person name="Lebreton F."/>
            <person name="Walker B."/>
            <person name="Young S.K."/>
            <person name="Zeng Q."/>
            <person name="Gargeya S."/>
            <person name="Fitzgerald M."/>
            <person name="Haas B."/>
            <person name="Abouelleil A."/>
            <person name="Alvarado L."/>
            <person name="Arachchi H.M."/>
            <person name="Berlin A.M."/>
            <person name="Chapman S.B."/>
            <person name="Dewar J."/>
            <person name="Goldberg J."/>
            <person name="Griggs A."/>
            <person name="Gujja S."/>
            <person name="Hansen M."/>
            <person name="Howarth C."/>
            <person name="Imamovic A."/>
            <person name="Larimer J."/>
            <person name="McCowan C."/>
            <person name="Murphy C."/>
            <person name="Neiman D."/>
            <person name="Pearson M."/>
            <person name="Priest M."/>
            <person name="Roberts A."/>
            <person name="Saif S."/>
            <person name="Shea T."/>
            <person name="Sisk P."/>
            <person name="Sykes S."/>
            <person name="Wortman J."/>
            <person name="Nusbaum C."/>
            <person name="Birren B."/>
        </authorList>
    </citation>
    <scope>NUCLEOTIDE SEQUENCE [LARGE SCALE GENOMIC DNA]</scope>
    <source>
        <strain evidence="2 3">ATCC BAA-412</strain>
    </source>
</reference>
<dbReference type="eggNOG" id="COG1082">
    <property type="taxonomic scope" value="Bacteria"/>
</dbReference>
<dbReference type="SUPFAM" id="SSF51658">
    <property type="entry name" value="Xylose isomerase-like"/>
    <property type="match status" value="1"/>
</dbReference>
<dbReference type="PATRIC" id="fig|1158610.3.peg.2971"/>
<dbReference type="RefSeq" id="WP_010769623.1">
    <property type="nucleotide sequence ID" value="NZ_ASWE01000001.1"/>
</dbReference>
<dbReference type="Proteomes" id="UP000013785">
    <property type="component" value="Unassembled WGS sequence"/>
</dbReference>
<keyword evidence="3" id="KW-1185">Reference proteome</keyword>
<evidence type="ECO:0000313" key="2">
    <source>
        <dbReference type="EMBL" id="EOL42636.1"/>
    </source>
</evidence>
<comment type="caution">
    <text evidence="2">The sequence shown here is derived from an EMBL/GenBank/DDBJ whole genome shotgun (WGS) entry which is preliminary data.</text>
</comment>
<accession>R3W501</accession>
<gene>
    <name evidence="2" type="ORF">UC3_02989</name>
</gene>
<dbReference type="EMBL" id="AJAT01000017">
    <property type="protein sequence ID" value="EOL42636.1"/>
    <property type="molecule type" value="Genomic_DNA"/>
</dbReference>
<dbReference type="HOGENOM" id="CLU_059523_1_2_9"/>
<evidence type="ECO:0000259" key="1">
    <source>
        <dbReference type="Pfam" id="PF01261"/>
    </source>
</evidence>
<dbReference type="STRING" id="154621.RV11_GL002958"/>
<evidence type="ECO:0000313" key="3">
    <source>
        <dbReference type="Proteomes" id="UP000013785"/>
    </source>
</evidence>
<dbReference type="PANTHER" id="PTHR12110">
    <property type="entry name" value="HYDROXYPYRUVATE ISOMERASE"/>
    <property type="match status" value="1"/>
</dbReference>
<organism evidence="2 3">
    <name type="scientific">Enterococcus phoeniculicola ATCC BAA-412</name>
    <dbReference type="NCBI Taxonomy" id="1158610"/>
    <lineage>
        <taxon>Bacteria</taxon>
        <taxon>Bacillati</taxon>
        <taxon>Bacillota</taxon>
        <taxon>Bacilli</taxon>
        <taxon>Lactobacillales</taxon>
        <taxon>Enterococcaceae</taxon>
        <taxon>Enterococcus</taxon>
    </lineage>
</organism>
<dbReference type="InterPro" id="IPR036237">
    <property type="entry name" value="Xyl_isomerase-like_sf"/>
</dbReference>
<dbReference type="AlphaFoldDB" id="R3W501"/>
<proteinExistence type="predicted"/>
<dbReference type="Gene3D" id="3.20.20.150">
    <property type="entry name" value="Divalent-metal-dependent TIM barrel enzymes"/>
    <property type="match status" value="1"/>
</dbReference>
<sequence>MKPQIALQLWSVQEACKADFLGTLTKLKEFGYDGIEFAGYYDHSADEILEMLKKTGLSVAGSHIPWDQLDTQLDDVMAFEKTIGNTRIVCPYATFSTAEEWVAFIKRMSEVAATVKENGFEFFYHNHAHEFKEVPTEDVLDWMTRESKDIQLEVDLYWLSAAGKEVPKWVHAHSDSIGLFHMKDMKKDPEESTEIGSGILPMKEYVQLAKELALPWLIVEQEAFQAYTPVEAAKIDCQVLTSIVEECFQ</sequence>
<protein>
    <recommendedName>
        <fullName evidence="1">Xylose isomerase-like TIM barrel domain-containing protein</fullName>
    </recommendedName>
</protein>
<dbReference type="OrthoDB" id="9798407at2"/>
<dbReference type="InterPro" id="IPR050312">
    <property type="entry name" value="IolE/XylAMocC-like"/>
</dbReference>
<feature type="domain" description="Xylose isomerase-like TIM barrel" evidence="1">
    <location>
        <begin position="25"/>
        <end position="241"/>
    </location>
</feature>
<dbReference type="Pfam" id="PF01261">
    <property type="entry name" value="AP_endonuc_2"/>
    <property type="match status" value="1"/>
</dbReference>